<dbReference type="InterPro" id="IPR007197">
    <property type="entry name" value="rSAM"/>
</dbReference>
<comment type="cofactor">
    <cofactor evidence="1">
        <name>[4Fe-4S] cluster</name>
        <dbReference type="ChEBI" id="CHEBI:49883"/>
    </cofactor>
</comment>
<evidence type="ECO:0000256" key="2">
    <source>
        <dbReference type="ARBA" id="ARBA00022691"/>
    </source>
</evidence>
<evidence type="ECO:0000313" key="8">
    <source>
        <dbReference type="Proteomes" id="UP000034032"/>
    </source>
</evidence>
<evidence type="ECO:0000256" key="1">
    <source>
        <dbReference type="ARBA" id="ARBA00001966"/>
    </source>
</evidence>
<dbReference type="PANTHER" id="PTHR43409">
    <property type="entry name" value="ANAEROBIC MAGNESIUM-PROTOPORPHYRIN IX MONOMETHYL ESTER CYCLASE-RELATED"/>
    <property type="match status" value="1"/>
</dbReference>
<dbReference type="PROSITE" id="PS51332">
    <property type="entry name" value="B12_BINDING"/>
    <property type="match status" value="1"/>
</dbReference>
<reference evidence="7 8" key="1">
    <citation type="journal article" date="2015" name="Nature">
        <title>rRNA introns, odd ribosomes, and small enigmatic genomes across a large radiation of phyla.</title>
        <authorList>
            <person name="Brown C.T."/>
            <person name="Hug L.A."/>
            <person name="Thomas B.C."/>
            <person name="Sharon I."/>
            <person name="Castelle C.J."/>
            <person name="Singh A."/>
            <person name="Wilkins M.J."/>
            <person name="Williams K.H."/>
            <person name="Banfield J.F."/>
        </authorList>
    </citation>
    <scope>NUCLEOTIDE SEQUENCE [LARGE SCALE GENOMIC DNA]</scope>
</reference>
<dbReference type="GO" id="GO:0046872">
    <property type="term" value="F:metal ion binding"/>
    <property type="evidence" value="ECO:0007669"/>
    <property type="project" value="UniProtKB-KW"/>
</dbReference>
<dbReference type="InterPro" id="IPR006158">
    <property type="entry name" value="Cobalamin-bd"/>
</dbReference>
<evidence type="ECO:0000256" key="4">
    <source>
        <dbReference type="ARBA" id="ARBA00023004"/>
    </source>
</evidence>
<dbReference type="Gene3D" id="3.40.50.280">
    <property type="entry name" value="Cobalamin-binding domain"/>
    <property type="match status" value="1"/>
</dbReference>
<dbReference type="GO" id="GO:0005829">
    <property type="term" value="C:cytosol"/>
    <property type="evidence" value="ECO:0007669"/>
    <property type="project" value="TreeGrafter"/>
</dbReference>
<dbReference type="GO" id="GO:0003824">
    <property type="term" value="F:catalytic activity"/>
    <property type="evidence" value="ECO:0007669"/>
    <property type="project" value="InterPro"/>
</dbReference>
<comment type="caution">
    <text evidence="7">The sequence shown here is derived from an EMBL/GenBank/DDBJ whole genome shotgun (WGS) entry which is preliminary data.</text>
</comment>
<dbReference type="AlphaFoldDB" id="A0A0G1ND55"/>
<dbReference type="InterPro" id="IPR006638">
    <property type="entry name" value="Elp3/MiaA/NifB-like_rSAM"/>
</dbReference>
<dbReference type="PANTHER" id="PTHR43409:SF16">
    <property type="entry name" value="SLR0320 PROTEIN"/>
    <property type="match status" value="1"/>
</dbReference>
<evidence type="ECO:0000259" key="6">
    <source>
        <dbReference type="PROSITE" id="PS51332"/>
    </source>
</evidence>
<evidence type="ECO:0000256" key="3">
    <source>
        <dbReference type="ARBA" id="ARBA00022723"/>
    </source>
</evidence>
<dbReference type="Pfam" id="PF04055">
    <property type="entry name" value="Radical_SAM"/>
    <property type="match status" value="1"/>
</dbReference>
<keyword evidence="3" id="KW-0479">Metal-binding</keyword>
<organism evidence="7 8">
    <name type="scientific">Candidatus Yanofskybacteria bacterium GW2011_GWA2_44_9</name>
    <dbReference type="NCBI Taxonomy" id="1619025"/>
    <lineage>
        <taxon>Bacteria</taxon>
        <taxon>Candidatus Yanofskyibacteriota</taxon>
    </lineage>
</organism>
<dbReference type="GO" id="GO:0031419">
    <property type="term" value="F:cobalamin binding"/>
    <property type="evidence" value="ECO:0007669"/>
    <property type="project" value="InterPro"/>
</dbReference>
<dbReference type="SMART" id="SM00729">
    <property type="entry name" value="Elp3"/>
    <property type="match status" value="1"/>
</dbReference>
<dbReference type="InterPro" id="IPR051198">
    <property type="entry name" value="BchE-like"/>
</dbReference>
<protein>
    <submittedName>
        <fullName evidence="7">Cobalamin B12-binding domain protein</fullName>
    </submittedName>
</protein>
<dbReference type="InterPro" id="IPR058240">
    <property type="entry name" value="rSAM_sf"/>
</dbReference>
<dbReference type="EMBL" id="LCJR01000011">
    <property type="protein sequence ID" value="KKT82099.1"/>
    <property type="molecule type" value="Genomic_DNA"/>
</dbReference>
<proteinExistence type="predicted"/>
<keyword evidence="5" id="KW-0411">Iron-sulfur</keyword>
<dbReference type="GO" id="GO:0051539">
    <property type="term" value="F:4 iron, 4 sulfur cluster binding"/>
    <property type="evidence" value="ECO:0007669"/>
    <property type="project" value="UniProtKB-KW"/>
</dbReference>
<dbReference type="CDD" id="cd01335">
    <property type="entry name" value="Radical_SAM"/>
    <property type="match status" value="1"/>
</dbReference>
<dbReference type="InterPro" id="IPR023404">
    <property type="entry name" value="rSAM_horseshoe"/>
</dbReference>
<dbReference type="SFLD" id="SFLDS00029">
    <property type="entry name" value="Radical_SAM"/>
    <property type="match status" value="1"/>
</dbReference>
<dbReference type="Proteomes" id="UP000034032">
    <property type="component" value="Unassembled WGS sequence"/>
</dbReference>
<dbReference type="SUPFAM" id="SSF102114">
    <property type="entry name" value="Radical SAM enzymes"/>
    <property type="match status" value="1"/>
</dbReference>
<keyword evidence="2" id="KW-0949">S-adenosyl-L-methionine</keyword>
<dbReference type="InterPro" id="IPR034466">
    <property type="entry name" value="Methyltransferase_Class_B"/>
</dbReference>
<sequence>MSQVNYRYGDNAFLPYSVAVLQAYAQAESEIRNSFTFKELIFLREDPDQVARRMESPSILALSCYMWNWEWQKLLAQAVKAYYPDCLVIMGGIHIPEKSDGFFREYPYVDLIIHGEGEVTFTAVLLAFLSGGGFESMPGVSIRRPDNSTLKTSLPNRISDLSKLPSPYLTGVFDSIIDLPFLWNASQETNRGCPYPCTFCAWGPAYQQKVWQFSEDRIIEELEWFGRHRIEYIFNCDANWGIFERDLELTRKMAEIKARYQGYPKKFRMCTAKNSNDRVFDISRILDRAGMNKGATLSFQSMNDTVLEAVKRRNIKIKDFTSYMRQYREAKIATYTELIMGLPCETYTTFKEGIDKLINAGQHNGLNNYVCLMLPNDEMSDPDYVRKHRLGWVKMPILLAHSTPGSDPVQEYQDVVVSTNSMPVEDWERIFIFSWAVQSFHCLGLTQTMALFLRKQFGVQYSVFYEKLIDYFSSRPETLLGQQLVRVSDIVSGSIQGGRLDMVMPKFGEIYWPLEEAAFLNCVTDKETFYRELAGFVDDLLGQSGRSVDRTLLSNLLSYQRALVVDPYSDGEFSVNLEYDLHDYFAKAYLDEEGKLALASNRLVVKPSVVFKGDLVSYAREIVWYGRKGGKFYHSDVEVARL</sequence>
<dbReference type="SFLD" id="SFLDG01123">
    <property type="entry name" value="methyltransferase_(Class_B)"/>
    <property type="match status" value="1"/>
</dbReference>
<feature type="domain" description="B12-binding" evidence="6">
    <location>
        <begin position="1"/>
        <end position="135"/>
    </location>
</feature>
<dbReference type="Pfam" id="PF02310">
    <property type="entry name" value="B12-binding"/>
    <property type="match status" value="1"/>
</dbReference>
<accession>A0A0G1ND55</accession>
<evidence type="ECO:0000256" key="5">
    <source>
        <dbReference type="ARBA" id="ARBA00023014"/>
    </source>
</evidence>
<evidence type="ECO:0000313" key="7">
    <source>
        <dbReference type="EMBL" id="KKT82099.1"/>
    </source>
</evidence>
<dbReference type="Gene3D" id="3.80.30.20">
    <property type="entry name" value="tm_1862 like domain"/>
    <property type="match status" value="1"/>
</dbReference>
<name>A0A0G1ND55_9BACT</name>
<gene>
    <name evidence="7" type="ORF">UW79_C0011G0009</name>
</gene>
<keyword evidence="4" id="KW-0408">Iron</keyword>
<dbReference type="SFLD" id="SFLDG01082">
    <property type="entry name" value="B12-binding_domain_containing"/>
    <property type="match status" value="1"/>
</dbReference>